<evidence type="ECO:0000256" key="2">
    <source>
        <dbReference type="ARBA" id="ARBA00022729"/>
    </source>
</evidence>
<feature type="region of interest" description="Disordered" evidence="4">
    <location>
        <begin position="173"/>
        <end position="219"/>
    </location>
</feature>
<gene>
    <name evidence="6" type="ORF">SAMN05444371_1898</name>
</gene>
<feature type="signal peptide" evidence="5">
    <location>
        <begin position="1"/>
        <end position="19"/>
    </location>
</feature>
<dbReference type="AlphaFoldDB" id="A0A1M6RH17"/>
<evidence type="ECO:0000256" key="3">
    <source>
        <dbReference type="SAM" id="Coils"/>
    </source>
</evidence>
<reference evidence="7" key="1">
    <citation type="submission" date="2016-11" db="EMBL/GenBank/DDBJ databases">
        <authorList>
            <person name="Varghese N."/>
            <person name="Submissions S."/>
        </authorList>
    </citation>
    <scope>NUCLEOTIDE SEQUENCE [LARGE SCALE GENOMIC DNA]</scope>
    <source>
        <strain evidence="7">DSM 18016</strain>
    </source>
</reference>
<organism evidence="6 7">
    <name type="scientific">Epilithonimonas mollis</name>
    <dbReference type="NCBI Taxonomy" id="216903"/>
    <lineage>
        <taxon>Bacteria</taxon>
        <taxon>Pseudomonadati</taxon>
        <taxon>Bacteroidota</taxon>
        <taxon>Flavobacteriia</taxon>
        <taxon>Flavobacteriales</taxon>
        <taxon>Weeksellaceae</taxon>
        <taxon>Chryseobacterium group</taxon>
        <taxon>Epilithonimonas</taxon>
    </lineage>
</organism>
<dbReference type="PANTHER" id="PTHR35089:SF1">
    <property type="entry name" value="CHAPERONE PROTEIN SKP"/>
    <property type="match status" value="1"/>
</dbReference>
<dbReference type="Pfam" id="PF03938">
    <property type="entry name" value="OmpH"/>
    <property type="match status" value="1"/>
</dbReference>
<evidence type="ECO:0000313" key="6">
    <source>
        <dbReference type="EMBL" id="SHK31755.1"/>
    </source>
</evidence>
<keyword evidence="2 5" id="KW-0732">Signal</keyword>
<dbReference type="SMART" id="SM00935">
    <property type="entry name" value="OmpH"/>
    <property type="match status" value="1"/>
</dbReference>
<evidence type="ECO:0000256" key="4">
    <source>
        <dbReference type="SAM" id="MobiDB-lite"/>
    </source>
</evidence>
<evidence type="ECO:0000256" key="5">
    <source>
        <dbReference type="SAM" id="SignalP"/>
    </source>
</evidence>
<dbReference type="SUPFAM" id="SSF111384">
    <property type="entry name" value="OmpH-like"/>
    <property type="match status" value="1"/>
</dbReference>
<comment type="similarity">
    <text evidence="1">Belongs to the Skp family.</text>
</comment>
<feature type="chain" id="PRO_5012319430" evidence="5">
    <location>
        <begin position="20"/>
        <end position="219"/>
    </location>
</feature>
<accession>A0A1M6RH17</accession>
<dbReference type="GO" id="GO:0051082">
    <property type="term" value="F:unfolded protein binding"/>
    <property type="evidence" value="ECO:0007669"/>
    <property type="project" value="InterPro"/>
</dbReference>
<dbReference type="Gene3D" id="3.30.910.20">
    <property type="entry name" value="Skp domain"/>
    <property type="match status" value="1"/>
</dbReference>
<protein>
    <submittedName>
        <fullName evidence="6">Periplasmic chaperone for outer membrane proteins Skp</fullName>
    </submittedName>
</protein>
<dbReference type="EMBL" id="FRAM01000002">
    <property type="protein sequence ID" value="SHK31755.1"/>
    <property type="molecule type" value="Genomic_DNA"/>
</dbReference>
<feature type="coiled-coil region" evidence="3">
    <location>
        <begin position="41"/>
        <end position="75"/>
    </location>
</feature>
<dbReference type="InterPro" id="IPR005632">
    <property type="entry name" value="Chaperone_Skp"/>
</dbReference>
<evidence type="ECO:0000256" key="1">
    <source>
        <dbReference type="ARBA" id="ARBA00009091"/>
    </source>
</evidence>
<evidence type="ECO:0000313" key="7">
    <source>
        <dbReference type="Proteomes" id="UP000184498"/>
    </source>
</evidence>
<dbReference type="Proteomes" id="UP000184498">
    <property type="component" value="Unassembled WGS sequence"/>
</dbReference>
<dbReference type="OrthoDB" id="9788552at2"/>
<dbReference type="STRING" id="216903.SAMN05444371_1898"/>
<dbReference type="GO" id="GO:0050821">
    <property type="term" value="P:protein stabilization"/>
    <property type="evidence" value="ECO:0007669"/>
    <property type="project" value="TreeGrafter"/>
</dbReference>
<name>A0A1M6RH17_9FLAO</name>
<sequence>MKKLALIVTILFTATHICAQKIGVVDTNYVLSKLPQYKEAENRLNTQISQWQSDLQTLQAEYERKREAFENEKVLLVGEQLKLREKEVTDMEANIRNTIGGRFGTNGEINQLRSNLTKPYQDQIWNAIKTVSTKNSLGIVLDKSNNISVIFLDKKYDYTDAVLNLLVKTLPKEEESKNNNTRPGVINKGKNSSSPKSKINNMQKKSAAAESAAELKISN</sequence>
<dbReference type="GO" id="GO:0005829">
    <property type="term" value="C:cytosol"/>
    <property type="evidence" value="ECO:0007669"/>
    <property type="project" value="TreeGrafter"/>
</dbReference>
<keyword evidence="3" id="KW-0175">Coiled coil</keyword>
<feature type="compositionally biased region" description="Low complexity" evidence="4">
    <location>
        <begin position="187"/>
        <end position="219"/>
    </location>
</feature>
<dbReference type="InterPro" id="IPR024930">
    <property type="entry name" value="Skp_dom_sf"/>
</dbReference>
<keyword evidence="7" id="KW-1185">Reference proteome</keyword>
<dbReference type="PANTHER" id="PTHR35089">
    <property type="entry name" value="CHAPERONE PROTEIN SKP"/>
    <property type="match status" value="1"/>
</dbReference>
<dbReference type="RefSeq" id="WP_072997547.1">
    <property type="nucleotide sequence ID" value="NZ_FRAM01000002.1"/>
</dbReference>
<proteinExistence type="inferred from homology"/>